<evidence type="ECO:0000259" key="1">
    <source>
        <dbReference type="Pfam" id="PF14417"/>
    </source>
</evidence>
<protein>
    <submittedName>
        <fullName evidence="2">MEDS domain-containing protein</fullName>
    </submittedName>
</protein>
<keyword evidence="3" id="KW-1185">Reference proteome</keyword>
<dbReference type="Pfam" id="PF14417">
    <property type="entry name" value="MEDS"/>
    <property type="match status" value="1"/>
</dbReference>
<gene>
    <name evidence="2" type="ORF">ACFFH7_15630</name>
</gene>
<dbReference type="InterPro" id="IPR025847">
    <property type="entry name" value="MEDS_domain"/>
</dbReference>
<dbReference type="InterPro" id="IPR036513">
    <property type="entry name" value="STAS_dom_sf"/>
</dbReference>
<evidence type="ECO:0000313" key="2">
    <source>
        <dbReference type="EMBL" id="MFC0542929.1"/>
    </source>
</evidence>
<feature type="domain" description="MEDS" evidence="1">
    <location>
        <begin position="18"/>
        <end position="176"/>
    </location>
</feature>
<comment type="caution">
    <text evidence="2">The sequence shown here is derived from an EMBL/GenBank/DDBJ whole genome shotgun (WGS) entry which is preliminary data.</text>
</comment>
<name>A0ABV6MRL7_9PSEU</name>
<dbReference type="RefSeq" id="WP_273941336.1">
    <property type="nucleotide sequence ID" value="NZ_CP097263.1"/>
</dbReference>
<dbReference type="Proteomes" id="UP001589810">
    <property type="component" value="Unassembled WGS sequence"/>
</dbReference>
<evidence type="ECO:0000313" key="3">
    <source>
        <dbReference type="Proteomes" id="UP001589810"/>
    </source>
</evidence>
<accession>A0ABV6MRL7</accession>
<sequence>MARSSGIAASARGLGLHDHVCWSYDDGDGFRRRAREFLAEGLALGQRVEYIADDSADRLAADLRKNADLGQALRAGAARVVAARDLYPPDAVIEPAEQVAAYAAATEKALSDGYTGLRVAIDVTGLARKPRQREAFARYEHLIDQYMTTRPFAALCGYHRPELGEHTVAELACLHPTTNSRTAPFRLYASTDGEYSAELAGELDLMGAELFPLALRRTRPSARRGRVLLDAARVSFVDHRSLIALDDHAREHGTTVVLRTGLSTPARVIAALQLRSVRAEAAG</sequence>
<reference evidence="2 3" key="1">
    <citation type="submission" date="2024-09" db="EMBL/GenBank/DDBJ databases">
        <authorList>
            <person name="Sun Q."/>
            <person name="Mori K."/>
        </authorList>
    </citation>
    <scope>NUCLEOTIDE SEQUENCE [LARGE SCALE GENOMIC DNA]</scope>
    <source>
        <strain evidence="2 3">TBRC 1432</strain>
    </source>
</reference>
<proteinExistence type="predicted"/>
<organism evidence="2 3">
    <name type="scientific">Kutzneria chonburiensis</name>
    <dbReference type="NCBI Taxonomy" id="1483604"/>
    <lineage>
        <taxon>Bacteria</taxon>
        <taxon>Bacillati</taxon>
        <taxon>Actinomycetota</taxon>
        <taxon>Actinomycetes</taxon>
        <taxon>Pseudonocardiales</taxon>
        <taxon>Pseudonocardiaceae</taxon>
        <taxon>Kutzneria</taxon>
    </lineage>
</organism>
<dbReference type="EMBL" id="JBHLUD010000004">
    <property type="protein sequence ID" value="MFC0542929.1"/>
    <property type="molecule type" value="Genomic_DNA"/>
</dbReference>
<dbReference type="SUPFAM" id="SSF52091">
    <property type="entry name" value="SpoIIaa-like"/>
    <property type="match status" value="1"/>
</dbReference>